<dbReference type="GO" id="GO:0005634">
    <property type="term" value="C:nucleus"/>
    <property type="evidence" value="ECO:0007669"/>
    <property type="project" value="UniProtKB-SubCell"/>
</dbReference>
<dbReference type="FunFam" id="3.30.160.60:FF:000072">
    <property type="entry name" value="zinc finger protein 143 isoform X1"/>
    <property type="match status" value="1"/>
</dbReference>
<keyword evidence="3" id="KW-0677">Repeat</keyword>
<dbReference type="GO" id="GO:0000981">
    <property type="term" value="F:DNA-binding transcription factor activity, RNA polymerase II-specific"/>
    <property type="evidence" value="ECO:0007669"/>
    <property type="project" value="TreeGrafter"/>
</dbReference>
<evidence type="ECO:0000256" key="2">
    <source>
        <dbReference type="ARBA" id="ARBA00022723"/>
    </source>
</evidence>
<dbReference type="AlphaFoldDB" id="A0A0C9VRS6"/>
<evidence type="ECO:0000256" key="1">
    <source>
        <dbReference type="ARBA" id="ARBA00004123"/>
    </source>
</evidence>
<feature type="compositionally biased region" description="Basic residues" evidence="8">
    <location>
        <begin position="229"/>
        <end position="242"/>
    </location>
</feature>
<feature type="compositionally biased region" description="Basic and acidic residues" evidence="8">
    <location>
        <begin position="217"/>
        <end position="228"/>
    </location>
</feature>
<reference evidence="10 11" key="1">
    <citation type="submission" date="2014-06" db="EMBL/GenBank/DDBJ databases">
        <title>Evolutionary Origins and Diversification of the Mycorrhizal Mutualists.</title>
        <authorList>
            <consortium name="DOE Joint Genome Institute"/>
            <consortium name="Mycorrhizal Genomics Consortium"/>
            <person name="Kohler A."/>
            <person name="Kuo A."/>
            <person name="Nagy L.G."/>
            <person name="Floudas D."/>
            <person name="Copeland A."/>
            <person name="Barry K.W."/>
            <person name="Cichocki N."/>
            <person name="Veneault-Fourrey C."/>
            <person name="LaButti K."/>
            <person name="Lindquist E.A."/>
            <person name="Lipzen A."/>
            <person name="Lundell T."/>
            <person name="Morin E."/>
            <person name="Murat C."/>
            <person name="Riley R."/>
            <person name="Ohm R."/>
            <person name="Sun H."/>
            <person name="Tunlid A."/>
            <person name="Henrissat B."/>
            <person name="Grigoriev I.V."/>
            <person name="Hibbett D.S."/>
            <person name="Martin F."/>
        </authorList>
    </citation>
    <scope>NUCLEOTIDE SEQUENCE [LARGE SCALE GENOMIC DNA]</scope>
    <source>
        <strain evidence="10 11">SS14</strain>
    </source>
</reference>
<dbReference type="InterPro" id="IPR050527">
    <property type="entry name" value="Snail/Krueppel_Znf"/>
</dbReference>
<organism evidence="10 11">
    <name type="scientific">Sphaerobolus stellatus (strain SS14)</name>
    <dbReference type="NCBI Taxonomy" id="990650"/>
    <lineage>
        <taxon>Eukaryota</taxon>
        <taxon>Fungi</taxon>
        <taxon>Dikarya</taxon>
        <taxon>Basidiomycota</taxon>
        <taxon>Agaricomycotina</taxon>
        <taxon>Agaricomycetes</taxon>
        <taxon>Phallomycetidae</taxon>
        <taxon>Geastrales</taxon>
        <taxon>Sphaerobolaceae</taxon>
        <taxon>Sphaerobolus</taxon>
    </lineage>
</organism>
<dbReference type="GO" id="GO:0000978">
    <property type="term" value="F:RNA polymerase II cis-regulatory region sequence-specific DNA binding"/>
    <property type="evidence" value="ECO:0007669"/>
    <property type="project" value="UniProtKB-ARBA"/>
</dbReference>
<gene>
    <name evidence="10" type="ORF">M422DRAFT_29980</name>
</gene>
<evidence type="ECO:0000256" key="8">
    <source>
        <dbReference type="SAM" id="MobiDB-lite"/>
    </source>
</evidence>
<dbReference type="PANTHER" id="PTHR24388:SF54">
    <property type="entry name" value="PROTEIN ESCARGOT"/>
    <property type="match status" value="1"/>
</dbReference>
<dbReference type="InterPro" id="IPR036236">
    <property type="entry name" value="Znf_C2H2_sf"/>
</dbReference>
<evidence type="ECO:0000256" key="4">
    <source>
        <dbReference type="ARBA" id="ARBA00022771"/>
    </source>
</evidence>
<evidence type="ECO:0000313" key="10">
    <source>
        <dbReference type="EMBL" id="KIJ45127.1"/>
    </source>
</evidence>
<dbReference type="InterPro" id="IPR013087">
    <property type="entry name" value="Znf_C2H2_type"/>
</dbReference>
<dbReference type="EMBL" id="KN837113">
    <property type="protein sequence ID" value="KIJ45127.1"/>
    <property type="molecule type" value="Genomic_DNA"/>
</dbReference>
<dbReference type="Gene3D" id="3.30.160.60">
    <property type="entry name" value="Classic Zinc Finger"/>
    <property type="match status" value="2"/>
</dbReference>
<dbReference type="SUPFAM" id="SSF57667">
    <property type="entry name" value="beta-beta-alpha zinc fingers"/>
    <property type="match status" value="1"/>
</dbReference>
<evidence type="ECO:0000259" key="9">
    <source>
        <dbReference type="PROSITE" id="PS50157"/>
    </source>
</evidence>
<dbReference type="Pfam" id="PF00096">
    <property type="entry name" value="zf-C2H2"/>
    <property type="match status" value="1"/>
</dbReference>
<dbReference type="PANTHER" id="PTHR24388">
    <property type="entry name" value="ZINC FINGER PROTEIN"/>
    <property type="match status" value="1"/>
</dbReference>
<dbReference type="PROSITE" id="PS50157">
    <property type="entry name" value="ZINC_FINGER_C2H2_2"/>
    <property type="match status" value="1"/>
</dbReference>
<evidence type="ECO:0000256" key="6">
    <source>
        <dbReference type="ARBA" id="ARBA00023242"/>
    </source>
</evidence>
<keyword evidence="11" id="KW-1185">Reference proteome</keyword>
<keyword evidence="2" id="KW-0479">Metal-binding</keyword>
<feature type="domain" description="C2H2-type" evidence="9">
    <location>
        <begin position="159"/>
        <end position="186"/>
    </location>
</feature>
<keyword evidence="6" id="KW-0539">Nucleus</keyword>
<evidence type="ECO:0000256" key="3">
    <source>
        <dbReference type="ARBA" id="ARBA00022737"/>
    </source>
</evidence>
<keyword evidence="4 7" id="KW-0863">Zinc-finger</keyword>
<dbReference type="OrthoDB" id="8922241at2759"/>
<proteinExistence type="predicted"/>
<name>A0A0C9VRS6_SPHS4</name>
<dbReference type="Proteomes" id="UP000054279">
    <property type="component" value="Unassembled WGS sequence"/>
</dbReference>
<dbReference type="SMART" id="SM00355">
    <property type="entry name" value="ZnF_C2H2"/>
    <property type="match status" value="2"/>
</dbReference>
<protein>
    <recommendedName>
        <fullName evidence="9">C2H2-type domain-containing protein</fullName>
    </recommendedName>
</protein>
<dbReference type="PROSITE" id="PS00028">
    <property type="entry name" value="ZINC_FINGER_C2H2_1"/>
    <property type="match status" value="1"/>
</dbReference>
<accession>A0A0C9VRS6</accession>
<keyword evidence="5" id="KW-0862">Zinc</keyword>
<evidence type="ECO:0000313" key="11">
    <source>
        <dbReference type="Proteomes" id="UP000054279"/>
    </source>
</evidence>
<comment type="subcellular location">
    <subcellularLocation>
        <location evidence="1">Nucleus</location>
    </subcellularLocation>
</comment>
<dbReference type="GO" id="GO:0008270">
    <property type="term" value="F:zinc ion binding"/>
    <property type="evidence" value="ECO:0007669"/>
    <property type="project" value="UniProtKB-KW"/>
</dbReference>
<evidence type="ECO:0000256" key="5">
    <source>
        <dbReference type="ARBA" id="ARBA00022833"/>
    </source>
</evidence>
<sequence length="242" mass="27975">MTLPYEPYSFAATDVAPHVVYEQLYIEDSPPVQQIMIPPMLMHDEPSPNSQSSFQELSFSNDIAYMNSYPHSNHGYRADDYLNSLSAVEWNYVSDADVYVTTPEMSTYGPRDMGYAPETLYIASHHPHMQYPAEPTYTRMFRGRKSKSAAEVLDELRPYACDICQAAFARSHDRDRHKRSHTGETPYRCHGCGTGFKRPDARKRHWERDPICAREDWLRVRHTPEGAKRRARAKTKPKKQAD</sequence>
<feature type="region of interest" description="Disordered" evidence="8">
    <location>
        <begin position="217"/>
        <end position="242"/>
    </location>
</feature>
<dbReference type="HOGENOM" id="CLU_1147811_0_0_1"/>
<evidence type="ECO:0000256" key="7">
    <source>
        <dbReference type="PROSITE-ProRule" id="PRU00042"/>
    </source>
</evidence>